<dbReference type="Proteomes" id="UP000005666">
    <property type="component" value="Chromosome 6"/>
</dbReference>
<dbReference type="PANTHER" id="PTHR28014">
    <property type="entry name" value="NEGATIVE REGULATOR OF RAS-CAMP PATHWAY"/>
    <property type="match status" value="1"/>
</dbReference>
<feature type="region of interest" description="Disordered" evidence="1">
    <location>
        <begin position="1"/>
        <end position="21"/>
    </location>
</feature>
<feature type="region of interest" description="Disordered" evidence="1">
    <location>
        <begin position="598"/>
        <end position="618"/>
    </location>
</feature>
<dbReference type="STRING" id="1071381.G8BV47"/>
<keyword evidence="3" id="KW-1185">Reference proteome</keyword>
<dbReference type="AlphaFoldDB" id="G8BV47"/>
<dbReference type="EMBL" id="HE612861">
    <property type="protein sequence ID" value="CCE63629.1"/>
    <property type="molecule type" value="Genomic_DNA"/>
</dbReference>
<feature type="region of interest" description="Disordered" evidence="1">
    <location>
        <begin position="339"/>
        <end position="362"/>
    </location>
</feature>
<dbReference type="HOGENOM" id="CLU_023053_0_0_1"/>
<dbReference type="GO" id="GO:0006808">
    <property type="term" value="P:regulation of nitrogen utilization"/>
    <property type="evidence" value="ECO:0007669"/>
    <property type="project" value="TreeGrafter"/>
</dbReference>
<evidence type="ECO:0000313" key="2">
    <source>
        <dbReference type="EMBL" id="CCE63629.1"/>
    </source>
</evidence>
<dbReference type="PANTHER" id="PTHR28014:SF1">
    <property type="entry name" value="NEGATIVE REGULATOR OF RAS-CAMP PATHWAY"/>
    <property type="match status" value="1"/>
</dbReference>
<dbReference type="eggNOG" id="ENOG502RFNU">
    <property type="taxonomic scope" value="Eukaryota"/>
</dbReference>
<sequence length="640" mass="71835">MVISQTINSPDNMNSCSALPSSGTNTEITQNMIQSMNKINLNKYIDKSNNEKFLKISPNLFTHERLHLFDSMDLYLDLMKINSIFTKSNTNYTSIMEQGDRLNNISTRILNKSLLKDKQLNKSKKKEGVKNMYHILNSSLMQAVNNGTSNNITQKQTLNTHDTSASNITTIANSKIVRQPVVVSVTSNTSNHGAIFHDTNTENKNSDNIQNKSRDYESQINLQRIHSRPRTRQEDPDVVVKGFDTTTVIVRKSPSTIDNNNIITPVSKQSSSNVDQHLHKQNSLFSNLNTYHNTTTNDNINKQINIKDDNRGNTSVGTSSALGFQAQNKNSKLFFSSADEDSDCDAFSDTEDDDDDEDDDDFDSLYEEEIEDKYMKKKWDNMIFSKKNTGDLSNNSSASTNKSSTDPIKKSLLSGLFLNNMNKETKDQFKGEINKEDSELIKTSSTSPGMGHRSKLTMEKIKSKEISGKFTDLLGSDLSKISNNSTNYINDINKSGSNSAIDTPTIKTFNVNALGAMSPPRDAISSFDPQAFRSSTRTRSSFSSIVSEFTSERYIHQSNAPPSAHTILPTALSTHMFLPNNIHQQRLAASSMNKSRSFFEQGSRRESIDIPSKSRNSVSIKTRVEIKEEEPFARDLNRRK</sequence>
<dbReference type="GO" id="GO:0031930">
    <property type="term" value="P:mitochondria-nucleus signaling pathway"/>
    <property type="evidence" value="ECO:0007669"/>
    <property type="project" value="TreeGrafter"/>
</dbReference>
<accession>G8BV47</accession>
<dbReference type="GO" id="GO:0000122">
    <property type="term" value="P:negative regulation of transcription by RNA polymerase II"/>
    <property type="evidence" value="ECO:0007669"/>
    <property type="project" value="TreeGrafter"/>
</dbReference>
<protein>
    <submittedName>
        <fullName evidence="2">Uncharacterized protein</fullName>
    </submittedName>
</protein>
<proteinExistence type="predicted"/>
<dbReference type="RefSeq" id="XP_003686063.1">
    <property type="nucleotide sequence ID" value="XM_003686015.1"/>
</dbReference>
<dbReference type="GO" id="GO:0005737">
    <property type="term" value="C:cytoplasm"/>
    <property type="evidence" value="ECO:0007669"/>
    <property type="project" value="TreeGrafter"/>
</dbReference>
<evidence type="ECO:0000313" key="3">
    <source>
        <dbReference type="Proteomes" id="UP000005666"/>
    </source>
</evidence>
<evidence type="ECO:0000256" key="1">
    <source>
        <dbReference type="SAM" id="MobiDB-lite"/>
    </source>
</evidence>
<gene>
    <name evidence="2" type="primary">TPHA0F01450</name>
    <name evidence="2" type="ordered locus">TPHA_0F01450</name>
</gene>
<dbReference type="OMA" id="MFLPNNI"/>
<name>G8BV47_TETPH</name>
<reference evidence="2 3" key="1">
    <citation type="journal article" date="2011" name="Proc. Natl. Acad. Sci. U.S.A.">
        <title>Evolutionary erosion of yeast sex chromosomes by mating-type switching accidents.</title>
        <authorList>
            <person name="Gordon J.L."/>
            <person name="Armisen D."/>
            <person name="Proux-Wera E."/>
            <person name="Oheigeartaigh S.S."/>
            <person name="Byrne K.P."/>
            <person name="Wolfe K.H."/>
        </authorList>
    </citation>
    <scope>NUCLEOTIDE SEQUENCE [LARGE SCALE GENOMIC DNA]</scope>
    <source>
        <strain evidence="3">ATCC 24235 / CBS 4417 / NBRC 1672 / NRRL Y-8282 / UCD 70-5</strain>
    </source>
</reference>
<organism evidence="2 3">
    <name type="scientific">Tetrapisispora phaffii (strain ATCC 24235 / CBS 4417 / NBRC 1672 / NRRL Y-8282 / UCD 70-5)</name>
    <name type="common">Yeast</name>
    <name type="synonym">Fabospora phaffii</name>
    <dbReference type="NCBI Taxonomy" id="1071381"/>
    <lineage>
        <taxon>Eukaryota</taxon>
        <taxon>Fungi</taxon>
        <taxon>Dikarya</taxon>
        <taxon>Ascomycota</taxon>
        <taxon>Saccharomycotina</taxon>
        <taxon>Saccharomycetes</taxon>
        <taxon>Saccharomycetales</taxon>
        <taxon>Saccharomycetaceae</taxon>
        <taxon>Tetrapisispora</taxon>
    </lineage>
</organism>
<dbReference type="InterPro" id="IPR053043">
    <property type="entry name" value="Ras-cAMP_regulatory"/>
</dbReference>
<dbReference type="KEGG" id="tpf:TPHA_0F01450"/>
<dbReference type="GeneID" id="11535527"/>
<dbReference type="OrthoDB" id="5054775at2759"/>